<gene>
    <name evidence="7" type="ORF">HKI87_08g52500</name>
</gene>
<feature type="compositionally biased region" description="Basic and acidic residues" evidence="6">
    <location>
        <begin position="244"/>
        <end position="259"/>
    </location>
</feature>
<dbReference type="GO" id="GO:0006357">
    <property type="term" value="P:regulation of transcription by RNA polymerase II"/>
    <property type="evidence" value="ECO:0007669"/>
    <property type="project" value="InterPro"/>
</dbReference>
<evidence type="ECO:0000256" key="3">
    <source>
        <dbReference type="ARBA" id="ARBA00023015"/>
    </source>
</evidence>
<evidence type="ECO:0000313" key="7">
    <source>
        <dbReference type="EMBL" id="WZN63699.1"/>
    </source>
</evidence>
<protein>
    <recommendedName>
        <fullName evidence="9">Mediator complex subunit 4</fullName>
    </recommendedName>
</protein>
<dbReference type="EMBL" id="CP151508">
    <property type="protein sequence ID" value="WZN63699.1"/>
    <property type="molecule type" value="Genomic_DNA"/>
</dbReference>
<dbReference type="GO" id="GO:0003712">
    <property type="term" value="F:transcription coregulator activity"/>
    <property type="evidence" value="ECO:0007669"/>
    <property type="project" value="InterPro"/>
</dbReference>
<keyword evidence="4" id="KW-0804">Transcription</keyword>
<sequence length="329" mass="34687">MEARKRRRTASEVGGGRVGDGEGPIASTSSPLDSIAPLFADLRALCEERAKDAGPGVGGTSVEIFDRRVEGAREGLMRCLKGALGDLDAARADGRHEEAGRIESDLSKVFGFLEKAVTKVGDELDVLSLTQREFMAGGAETAEEWRDLVSFARRLSYTTFAPANYVPGDPRWGVVGPFLQPVGSSTGFWHFSPPAPQKWHMDASVLYDDAIQSGKGAADTAAEAEKAAGDKGATTMDVDTSAEAEGRGQENGKEEEEARVAAGDAGGVGVSGAAGSGEKVPQEAPEGETKREAYNPVLSHMVDFVLNPDLEVANHVDFPSEDEASESSD</sequence>
<accession>A0AAX4PCL1</accession>
<name>A0AAX4PCL1_9CHLO</name>
<dbReference type="InterPro" id="IPR019258">
    <property type="entry name" value="Mediator_Med4"/>
</dbReference>
<evidence type="ECO:0000256" key="2">
    <source>
        <dbReference type="ARBA" id="ARBA00009626"/>
    </source>
</evidence>
<evidence type="ECO:0000313" key="8">
    <source>
        <dbReference type="Proteomes" id="UP001472866"/>
    </source>
</evidence>
<evidence type="ECO:0000256" key="5">
    <source>
        <dbReference type="ARBA" id="ARBA00023242"/>
    </source>
</evidence>
<evidence type="ECO:0000256" key="4">
    <source>
        <dbReference type="ARBA" id="ARBA00023163"/>
    </source>
</evidence>
<keyword evidence="8" id="KW-1185">Reference proteome</keyword>
<feature type="compositionally biased region" description="Gly residues" evidence="6">
    <location>
        <begin position="264"/>
        <end position="275"/>
    </location>
</feature>
<feature type="region of interest" description="Disordered" evidence="6">
    <location>
        <begin position="1"/>
        <end position="32"/>
    </location>
</feature>
<reference evidence="7 8" key="1">
    <citation type="submission" date="2024-03" db="EMBL/GenBank/DDBJ databases">
        <title>Complete genome sequence of the green alga Chloropicon roscoffensis RCC1871.</title>
        <authorList>
            <person name="Lemieux C."/>
            <person name="Pombert J.-F."/>
            <person name="Otis C."/>
            <person name="Turmel M."/>
        </authorList>
    </citation>
    <scope>NUCLEOTIDE SEQUENCE [LARGE SCALE GENOMIC DNA]</scope>
    <source>
        <strain evidence="7 8">RCC1871</strain>
    </source>
</reference>
<dbReference type="GO" id="GO:0016592">
    <property type="term" value="C:mediator complex"/>
    <property type="evidence" value="ECO:0007669"/>
    <property type="project" value="InterPro"/>
</dbReference>
<dbReference type="PANTHER" id="PTHR13208:SF2">
    <property type="entry name" value="MEDIATOR OF RNA POLYMERASE II TRANSCRIPTION SUBUNIT 4"/>
    <property type="match status" value="1"/>
</dbReference>
<comment type="similarity">
    <text evidence="2">Belongs to the Mediator complex subunit 4 family.</text>
</comment>
<dbReference type="Proteomes" id="UP001472866">
    <property type="component" value="Chromosome 08"/>
</dbReference>
<feature type="region of interest" description="Disordered" evidence="6">
    <location>
        <begin position="218"/>
        <end position="293"/>
    </location>
</feature>
<proteinExistence type="inferred from homology"/>
<organism evidence="7 8">
    <name type="scientific">Chloropicon roscoffensis</name>
    <dbReference type="NCBI Taxonomy" id="1461544"/>
    <lineage>
        <taxon>Eukaryota</taxon>
        <taxon>Viridiplantae</taxon>
        <taxon>Chlorophyta</taxon>
        <taxon>Chloropicophyceae</taxon>
        <taxon>Chloropicales</taxon>
        <taxon>Chloropicaceae</taxon>
        <taxon>Chloropicon</taxon>
    </lineage>
</organism>
<evidence type="ECO:0000256" key="6">
    <source>
        <dbReference type="SAM" id="MobiDB-lite"/>
    </source>
</evidence>
<evidence type="ECO:0008006" key="9">
    <source>
        <dbReference type="Google" id="ProtNLM"/>
    </source>
</evidence>
<evidence type="ECO:0000256" key="1">
    <source>
        <dbReference type="ARBA" id="ARBA00004123"/>
    </source>
</evidence>
<keyword evidence="5" id="KW-0539">Nucleus</keyword>
<dbReference type="PANTHER" id="PTHR13208">
    <property type="entry name" value="MEDIATOR OF RNA POLYMERASE II TRANSCRIPTION SUBUNIT 4"/>
    <property type="match status" value="1"/>
</dbReference>
<dbReference type="AlphaFoldDB" id="A0AAX4PCL1"/>
<comment type="subcellular location">
    <subcellularLocation>
        <location evidence="1">Nucleus</location>
    </subcellularLocation>
</comment>
<keyword evidence="3" id="KW-0805">Transcription regulation</keyword>
<dbReference type="GO" id="GO:0070847">
    <property type="term" value="C:core mediator complex"/>
    <property type="evidence" value="ECO:0007669"/>
    <property type="project" value="TreeGrafter"/>
</dbReference>
<feature type="compositionally biased region" description="Gly residues" evidence="6">
    <location>
        <begin position="13"/>
        <end position="22"/>
    </location>
</feature>